<keyword evidence="4" id="KW-1185">Reference proteome</keyword>
<organism evidence="3 4">
    <name type="scientific">Stieleria varia</name>
    <dbReference type="NCBI Taxonomy" id="2528005"/>
    <lineage>
        <taxon>Bacteria</taxon>
        <taxon>Pseudomonadati</taxon>
        <taxon>Planctomycetota</taxon>
        <taxon>Planctomycetia</taxon>
        <taxon>Pirellulales</taxon>
        <taxon>Pirellulaceae</taxon>
        <taxon>Stieleria</taxon>
    </lineage>
</organism>
<feature type="signal peptide" evidence="2">
    <location>
        <begin position="1"/>
        <end position="21"/>
    </location>
</feature>
<gene>
    <name evidence="3" type="ORF">Pla52n_69450</name>
</gene>
<name>A0A5C5ZLB3_9BACT</name>
<reference evidence="3 4" key="1">
    <citation type="submission" date="2019-02" db="EMBL/GenBank/DDBJ databases">
        <title>Deep-cultivation of Planctomycetes and their phenomic and genomic characterization uncovers novel biology.</title>
        <authorList>
            <person name="Wiegand S."/>
            <person name="Jogler M."/>
            <person name="Boedeker C."/>
            <person name="Pinto D."/>
            <person name="Vollmers J."/>
            <person name="Rivas-Marin E."/>
            <person name="Kohn T."/>
            <person name="Peeters S.H."/>
            <person name="Heuer A."/>
            <person name="Rast P."/>
            <person name="Oberbeckmann S."/>
            <person name="Bunk B."/>
            <person name="Jeske O."/>
            <person name="Meyerdierks A."/>
            <person name="Storesund J.E."/>
            <person name="Kallscheuer N."/>
            <person name="Luecker S."/>
            <person name="Lage O.M."/>
            <person name="Pohl T."/>
            <person name="Merkel B.J."/>
            <person name="Hornburger P."/>
            <person name="Mueller R.-W."/>
            <person name="Bruemmer F."/>
            <person name="Labrenz M."/>
            <person name="Spormann A.M."/>
            <person name="Op Den Camp H."/>
            <person name="Overmann J."/>
            <person name="Amann R."/>
            <person name="Jetten M.S.M."/>
            <person name="Mascher T."/>
            <person name="Medema M.H."/>
            <person name="Devos D.P."/>
            <person name="Kaster A.-K."/>
            <person name="Ovreas L."/>
            <person name="Rohde M."/>
            <person name="Galperin M.Y."/>
            <person name="Jogler C."/>
        </authorList>
    </citation>
    <scope>NUCLEOTIDE SEQUENCE [LARGE SCALE GENOMIC DNA]</scope>
    <source>
        <strain evidence="3 4">Pla52n</strain>
    </source>
</reference>
<evidence type="ECO:0000313" key="3">
    <source>
        <dbReference type="EMBL" id="TWT87988.1"/>
    </source>
</evidence>
<evidence type="ECO:0000313" key="4">
    <source>
        <dbReference type="Proteomes" id="UP000320176"/>
    </source>
</evidence>
<feature type="chain" id="PRO_5022710213" description="Secreted protein" evidence="2">
    <location>
        <begin position="22"/>
        <end position="67"/>
    </location>
</feature>
<dbReference type="AlphaFoldDB" id="A0A5C5ZLB3"/>
<keyword evidence="2" id="KW-0732">Signal</keyword>
<feature type="region of interest" description="Disordered" evidence="1">
    <location>
        <begin position="37"/>
        <end position="67"/>
    </location>
</feature>
<evidence type="ECO:0000256" key="1">
    <source>
        <dbReference type="SAM" id="MobiDB-lite"/>
    </source>
</evidence>
<proteinExistence type="predicted"/>
<sequence precursor="true">MVRFAYTLAFLMLLAPTFVGCGGSSEPKVITGNDQAAIDAEAAQSDNQEFPGETPGPKPSAAQSNDP</sequence>
<accession>A0A5C5ZLB3</accession>
<dbReference type="PROSITE" id="PS51257">
    <property type="entry name" value="PROKAR_LIPOPROTEIN"/>
    <property type="match status" value="1"/>
</dbReference>
<comment type="caution">
    <text evidence="3">The sequence shown here is derived from an EMBL/GenBank/DDBJ whole genome shotgun (WGS) entry which is preliminary data.</text>
</comment>
<dbReference type="Proteomes" id="UP000320176">
    <property type="component" value="Unassembled WGS sequence"/>
</dbReference>
<dbReference type="RefSeq" id="WP_146523776.1">
    <property type="nucleotide sequence ID" value="NZ_CP151726.1"/>
</dbReference>
<protein>
    <recommendedName>
        <fullName evidence="5">Secreted protein</fullName>
    </recommendedName>
</protein>
<evidence type="ECO:0000256" key="2">
    <source>
        <dbReference type="SAM" id="SignalP"/>
    </source>
</evidence>
<dbReference type="EMBL" id="SJPN01000029">
    <property type="protein sequence ID" value="TWT87988.1"/>
    <property type="molecule type" value="Genomic_DNA"/>
</dbReference>
<evidence type="ECO:0008006" key="5">
    <source>
        <dbReference type="Google" id="ProtNLM"/>
    </source>
</evidence>